<accession>Q9P9D3</accession>
<evidence type="ECO:0000256" key="7">
    <source>
        <dbReference type="ARBA" id="ARBA00022833"/>
    </source>
</evidence>
<dbReference type="GO" id="GO:0030677">
    <property type="term" value="C:ribonuclease P complex"/>
    <property type="evidence" value="ECO:0007669"/>
    <property type="project" value="InterPro"/>
</dbReference>
<evidence type="ECO:0000256" key="1">
    <source>
        <dbReference type="ARBA" id="ARBA00022490"/>
    </source>
</evidence>
<keyword evidence="4" id="KW-0479">Metal-binding</keyword>
<dbReference type="EMBL" id="AF268611">
    <property type="protein sequence ID" value="AAF97185.1"/>
    <property type="molecule type" value="Genomic_DNA"/>
</dbReference>
<reference evidence="8" key="1">
    <citation type="journal article" date="2000" name="Environ. Microbiol.">
        <title>Construction and analysis of bacterial artificial chromosome libraries from a marine microbial assemblage.</title>
        <authorList>
            <person name="Beja O."/>
            <person name="Suzuki M.T."/>
            <person name="Koonin E.V."/>
            <person name="Aravind L."/>
            <person name="Hadd A."/>
            <person name="Nguyen L.P."/>
            <person name="Villacorta R."/>
            <person name="Amjadi M."/>
            <person name="Garrigues C."/>
            <person name="Jovanovich S.B."/>
            <person name="Feldman R.A."/>
            <person name="Delong E.F."/>
        </authorList>
    </citation>
    <scope>NUCLEOTIDE SEQUENCE</scope>
</reference>
<evidence type="ECO:0000256" key="6">
    <source>
        <dbReference type="ARBA" id="ARBA00022801"/>
    </source>
</evidence>
<dbReference type="GO" id="GO:0004519">
    <property type="term" value="F:endonuclease activity"/>
    <property type="evidence" value="ECO:0007669"/>
    <property type="project" value="UniProtKB-KW"/>
</dbReference>
<evidence type="ECO:0000256" key="3">
    <source>
        <dbReference type="ARBA" id="ARBA00022722"/>
    </source>
</evidence>
<dbReference type="AlphaFoldDB" id="Q9P9D3"/>
<dbReference type="GO" id="GO:0001682">
    <property type="term" value="P:tRNA 5'-leader removal"/>
    <property type="evidence" value="ECO:0007669"/>
    <property type="project" value="InterPro"/>
</dbReference>
<dbReference type="GO" id="GO:0046872">
    <property type="term" value="F:metal ion binding"/>
    <property type="evidence" value="ECO:0007669"/>
    <property type="project" value="UniProtKB-KW"/>
</dbReference>
<evidence type="ECO:0000256" key="5">
    <source>
        <dbReference type="ARBA" id="ARBA00022759"/>
    </source>
</evidence>
<dbReference type="GO" id="GO:0016787">
    <property type="term" value="F:hydrolase activity"/>
    <property type="evidence" value="ECO:0007669"/>
    <property type="project" value="UniProtKB-KW"/>
</dbReference>
<evidence type="ECO:0000313" key="8">
    <source>
        <dbReference type="EMBL" id="AAF97185.1"/>
    </source>
</evidence>
<name>Q9P9D3_9ARCH</name>
<keyword evidence="6" id="KW-0378">Hydrolase</keyword>
<keyword evidence="7" id="KW-0862">Zinc</keyword>
<dbReference type="InterPro" id="IPR016432">
    <property type="entry name" value="RNP4"/>
</dbReference>
<dbReference type="PIRSF" id="PIRSF004878">
    <property type="entry name" value="RNase_P_4"/>
    <property type="match status" value="1"/>
</dbReference>
<proteinExistence type="predicted"/>
<dbReference type="Gene3D" id="6.20.50.20">
    <property type="match status" value="1"/>
</dbReference>
<dbReference type="Pfam" id="PF04032">
    <property type="entry name" value="Rpr2"/>
    <property type="match status" value="1"/>
</dbReference>
<sequence>MGRRSRLNRDKRKGHAIWSQTQLLSLLKNPSQFTPEQRSRFALHLVKVSRRHRIRLPSEVREIMCRTCNTLLRYGENATIRFRNGHKIQTCHSCTSVRRIPYRQHSQKVKA</sequence>
<evidence type="ECO:0000256" key="2">
    <source>
        <dbReference type="ARBA" id="ARBA00022694"/>
    </source>
</evidence>
<evidence type="ECO:0000256" key="4">
    <source>
        <dbReference type="ARBA" id="ARBA00022723"/>
    </source>
</evidence>
<organism evidence="8">
    <name type="scientific">uncultured marine group II euryarchaeote 37F11</name>
    <dbReference type="NCBI Taxonomy" id="133822"/>
    <lineage>
        <taxon>Archaea</taxon>
        <taxon>Methanobacteriati</taxon>
        <taxon>Thermoplasmatota</taxon>
        <taxon>Candidatus Poseidoniia</taxon>
        <taxon>Candidatus Poseidoniales</taxon>
        <taxon>environmental samples</taxon>
    </lineage>
</organism>
<dbReference type="InterPro" id="IPR007175">
    <property type="entry name" value="Rpr2/Snm1/Rpp21"/>
</dbReference>
<keyword evidence="1" id="KW-0963">Cytoplasm</keyword>
<keyword evidence="2" id="KW-0819">tRNA processing</keyword>
<keyword evidence="3" id="KW-0540">Nuclease</keyword>
<keyword evidence="5" id="KW-0255">Endonuclease</keyword>
<protein>
    <recommendedName>
        <fullName evidence="9">Rpp21</fullName>
    </recommendedName>
</protein>
<evidence type="ECO:0008006" key="9">
    <source>
        <dbReference type="Google" id="ProtNLM"/>
    </source>
</evidence>